<protein>
    <submittedName>
        <fullName evidence="2">Uncharacterized protein</fullName>
    </submittedName>
</protein>
<proteinExistence type="predicted"/>
<organism evidence="2 3">
    <name type="scientific">Prunus armeniaca</name>
    <name type="common">Apricot</name>
    <name type="synonym">Armeniaca vulgaris</name>
    <dbReference type="NCBI Taxonomy" id="36596"/>
    <lineage>
        <taxon>Eukaryota</taxon>
        <taxon>Viridiplantae</taxon>
        <taxon>Streptophyta</taxon>
        <taxon>Embryophyta</taxon>
        <taxon>Tracheophyta</taxon>
        <taxon>Spermatophyta</taxon>
        <taxon>Magnoliopsida</taxon>
        <taxon>eudicotyledons</taxon>
        <taxon>Gunneridae</taxon>
        <taxon>Pentapetalae</taxon>
        <taxon>rosids</taxon>
        <taxon>fabids</taxon>
        <taxon>Rosales</taxon>
        <taxon>Rosaceae</taxon>
        <taxon>Amygdaloideae</taxon>
        <taxon>Amygdaleae</taxon>
        <taxon>Prunus</taxon>
    </lineage>
</organism>
<dbReference type="AlphaFoldDB" id="A0A6J5VFG3"/>
<evidence type="ECO:0000256" key="1">
    <source>
        <dbReference type="SAM" id="MobiDB-lite"/>
    </source>
</evidence>
<name>A0A6J5VFG3_PRUAR</name>
<dbReference type="Proteomes" id="UP000507222">
    <property type="component" value="Unassembled WGS sequence"/>
</dbReference>
<accession>A0A6J5VFG3</accession>
<dbReference type="EMBL" id="CAEKDK010000007">
    <property type="protein sequence ID" value="CAB4287720.1"/>
    <property type="molecule type" value="Genomic_DNA"/>
</dbReference>
<reference evidence="2 3" key="1">
    <citation type="submission" date="2020-05" db="EMBL/GenBank/DDBJ databases">
        <authorList>
            <person name="Campoy J."/>
            <person name="Schneeberger K."/>
            <person name="Spophaly S."/>
        </authorList>
    </citation>
    <scope>NUCLEOTIDE SEQUENCE [LARGE SCALE GENOMIC DNA]</scope>
    <source>
        <strain evidence="2">PruArmRojPasFocal</strain>
    </source>
</reference>
<gene>
    <name evidence="2" type="ORF">CURHAP_LOCUS45734</name>
</gene>
<sequence>MVIGGRKITLFSQPGRLLKLLSFTAAPCCLQNTTCPWFPLLQTKIFTGEPIKAQGGAAAPPLAGKSLAATTEAT</sequence>
<evidence type="ECO:0000313" key="3">
    <source>
        <dbReference type="Proteomes" id="UP000507222"/>
    </source>
</evidence>
<feature type="region of interest" description="Disordered" evidence="1">
    <location>
        <begin position="54"/>
        <end position="74"/>
    </location>
</feature>
<evidence type="ECO:0000313" key="2">
    <source>
        <dbReference type="EMBL" id="CAB4287720.1"/>
    </source>
</evidence>